<dbReference type="GO" id="GO:0015288">
    <property type="term" value="F:porin activity"/>
    <property type="evidence" value="ECO:0007669"/>
    <property type="project" value="TreeGrafter"/>
</dbReference>
<dbReference type="CDD" id="cd00051">
    <property type="entry name" value="EFh"/>
    <property type="match status" value="1"/>
</dbReference>
<dbReference type="AlphaFoldDB" id="A0A6A7BNR4"/>
<dbReference type="PANTHER" id="PTHR30026:SF20">
    <property type="entry name" value="OUTER MEMBRANE PROTEIN TOLC"/>
    <property type="match status" value="1"/>
</dbReference>
<reference evidence="9" key="1">
    <citation type="journal article" date="2020" name="Stud. Mycol.">
        <title>101 Dothideomycetes genomes: a test case for predicting lifestyles and emergence of pathogens.</title>
        <authorList>
            <person name="Haridas S."/>
            <person name="Albert R."/>
            <person name="Binder M."/>
            <person name="Bloem J."/>
            <person name="Labutti K."/>
            <person name="Salamov A."/>
            <person name="Andreopoulos B."/>
            <person name="Baker S."/>
            <person name="Barry K."/>
            <person name="Bills G."/>
            <person name="Bluhm B."/>
            <person name="Cannon C."/>
            <person name="Castanera R."/>
            <person name="Culley D."/>
            <person name="Daum C."/>
            <person name="Ezra D."/>
            <person name="Gonzalez J."/>
            <person name="Henrissat B."/>
            <person name="Kuo A."/>
            <person name="Liang C."/>
            <person name="Lipzen A."/>
            <person name="Lutzoni F."/>
            <person name="Magnuson J."/>
            <person name="Mondo S."/>
            <person name="Nolan M."/>
            <person name="Ohm R."/>
            <person name="Pangilinan J."/>
            <person name="Park H.-J."/>
            <person name="Ramirez L."/>
            <person name="Alfaro M."/>
            <person name="Sun H."/>
            <person name="Tritt A."/>
            <person name="Yoshinaga Y."/>
            <person name="Zwiers L.-H."/>
            <person name="Turgeon B."/>
            <person name="Goodwin S."/>
            <person name="Spatafora J."/>
            <person name="Crous P."/>
            <person name="Grigoriev I."/>
        </authorList>
    </citation>
    <scope>NUCLEOTIDE SEQUENCE</scope>
    <source>
        <strain evidence="9">CBS 480.64</strain>
    </source>
</reference>
<dbReference type="Gene3D" id="1.10.238.10">
    <property type="entry name" value="EF-hand"/>
    <property type="match status" value="1"/>
</dbReference>
<organism evidence="9 10">
    <name type="scientific">Piedraia hortae CBS 480.64</name>
    <dbReference type="NCBI Taxonomy" id="1314780"/>
    <lineage>
        <taxon>Eukaryota</taxon>
        <taxon>Fungi</taxon>
        <taxon>Dikarya</taxon>
        <taxon>Ascomycota</taxon>
        <taxon>Pezizomycotina</taxon>
        <taxon>Dothideomycetes</taxon>
        <taxon>Dothideomycetidae</taxon>
        <taxon>Capnodiales</taxon>
        <taxon>Piedraiaceae</taxon>
        <taxon>Piedraia</taxon>
    </lineage>
</organism>
<proteinExistence type="predicted"/>
<accession>A0A6A7BNR4</accession>
<dbReference type="InterPro" id="IPR003423">
    <property type="entry name" value="OMP_efflux"/>
</dbReference>
<keyword evidence="7" id="KW-0998">Cell outer membrane</keyword>
<dbReference type="InterPro" id="IPR011992">
    <property type="entry name" value="EF-hand-dom_pair"/>
</dbReference>
<dbReference type="InterPro" id="IPR002048">
    <property type="entry name" value="EF_hand_dom"/>
</dbReference>
<dbReference type="InterPro" id="IPR051906">
    <property type="entry name" value="TolC-like"/>
</dbReference>
<dbReference type="NCBIfam" id="TIGR01844">
    <property type="entry name" value="type_I_sec_TolC"/>
    <property type="match status" value="1"/>
</dbReference>
<dbReference type="SUPFAM" id="SSF56954">
    <property type="entry name" value="Outer membrane efflux proteins (OEP)"/>
    <property type="match status" value="1"/>
</dbReference>
<evidence type="ECO:0000256" key="7">
    <source>
        <dbReference type="ARBA" id="ARBA00023237"/>
    </source>
</evidence>
<evidence type="ECO:0000256" key="6">
    <source>
        <dbReference type="ARBA" id="ARBA00023136"/>
    </source>
</evidence>
<feature type="domain" description="EF-hand" evidence="8">
    <location>
        <begin position="509"/>
        <end position="544"/>
    </location>
</feature>
<dbReference type="Proteomes" id="UP000799421">
    <property type="component" value="Unassembled WGS sequence"/>
</dbReference>
<dbReference type="InterPro" id="IPR018247">
    <property type="entry name" value="EF_Hand_1_Ca_BS"/>
</dbReference>
<evidence type="ECO:0000256" key="3">
    <source>
        <dbReference type="ARBA" id="ARBA00022452"/>
    </source>
</evidence>
<evidence type="ECO:0000313" key="9">
    <source>
        <dbReference type="EMBL" id="KAF2857080.1"/>
    </source>
</evidence>
<dbReference type="GO" id="GO:1990281">
    <property type="term" value="C:efflux pump complex"/>
    <property type="evidence" value="ECO:0007669"/>
    <property type="project" value="TreeGrafter"/>
</dbReference>
<evidence type="ECO:0000256" key="2">
    <source>
        <dbReference type="ARBA" id="ARBA00022448"/>
    </source>
</evidence>
<evidence type="ECO:0000256" key="1">
    <source>
        <dbReference type="ARBA" id="ARBA00004442"/>
    </source>
</evidence>
<sequence length="545" mass="57480">MSLGDAWRAAQGRDPDILAAEAKRRADREAATQARALSLPKVQAQGDVTVTRTEVDVNLPPDLAPSFGGTQTGGRATTSVQAAMPIYDLGNRADATKLRARAAAGEEQFDGEAQGLILRVAQAYFDVAEGEETVASYAAQFDAYELQRRGAQARFDAGKAKITDVREAEAQRDAAQAQRLVAEAQLAAARATFAELVGRPALNLAHVGPDFAAGVPPVTLDAAMAAAERDAPAVAIAGHSARAAAADIDRYSVRGRPVVEGVAGYQGQYRLGGSNDAGLLPDTLHAATAGVRLTIPLYAGGGIASKRREAEATAGQKEQELAAAQRDARLQAQRAWYAVSTGAARTDALRTALRSAELQERAARTGLSVGVRTQTDLLNAQAQLFATRRELSAQIYDYLLAQLQLAAATATLDGDAKPPPSSHSVTRANNRAQFHVAHSANRQASVETLAPHGVTVMQRLILPVVMIGMVPAVSAMAQTDPAARIEKARAAFAATDTNKDGALSLQEWTAAGRKERGFKMIDADRDGKLTPAELKAIADKYGARR</sequence>
<protein>
    <submittedName>
        <fullName evidence="9">Integral outer membrane protein TolC, efflux pump component</fullName>
    </submittedName>
</protein>
<dbReference type="Pfam" id="PF02321">
    <property type="entry name" value="OEP"/>
    <property type="match status" value="2"/>
</dbReference>
<dbReference type="GO" id="GO:0005509">
    <property type="term" value="F:calcium ion binding"/>
    <property type="evidence" value="ECO:0007669"/>
    <property type="project" value="InterPro"/>
</dbReference>
<dbReference type="SUPFAM" id="SSF47473">
    <property type="entry name" value="EF-hand"/>
    <property type="match status" value="1"/>
</dbReference>
<keyword evidence="3" id="KW-1134">Transmembrane beta strand</keyword>
<dbReference type="InterPro" id="IPR010130">
    <property type="entry name" value="T1SS_OMP_TolC"/>
</dbReference>
<dbReference type="OrthoDB" id="10043762at2759"/>
<evidence type="ECO:0000256" key="4">
    <source>
        <dbReference type="ARBA" id="ARBA00022692"/>
    </source>
</evidence>
<evidence type="ECO:0000259" key="8">
    <source>
        <dbReference type="PROSITE" id="PS50222"/>
    </source>
</evidence>
<dbReference type="EMBL" id="MU006071">
    <property type="protein sequence ID" value="KAF2857080.1"/>
    <property type="molecule type" value="Genomic_DNA"/>
</dbReference>
<name>A0A6A7BNR4_9PEZI</name>
<dbReference type="PANTHER" id="PTHR30026">
    <property type="entry name" value="OUTER MEMBRANE PROTEIN TOLC"/>
    <property type="match status" value="1"/>
</dbReference>
<keyword evidence="6" id="KW-0472">Membrane</keyword>
<dbReference type="PROSITE" id="PS00018">
    <property type="entry name" value="EF_HAND_1"/>
    <property type="match status" value="1"/>
</dbReference>
<dbReference type="Pfam" id="PF13202">
    <property type="entry name" value="EF-hand_5"/>
    <property type="match status" value="2"/>
</dbReference>
<comment type="subcellular location">
    <subcellularLocation>
        <location evidence="1">Cell outer membrane</location>
    </subcellularLocation>
</comment>
<keyword evidence="2" id="KW-0813">Transport</keyword>
<evidence type="ECO:0000313" key="10">
    <source>
        <dbReference type="Proteomes" id="UP000799421"/>
    </source>
</evidence>
<keyword evidence="4" id="KW-0812">Transmembrane</keyword>
<evidence type="ECO:0000256" key="5">
    <source>
        <dbReference type="ARBA" id="ARBA00022837"/>
    </source>
</evidence>
<dbReference type="GO" id="GO:0019867">
    <property type="term" value="C:outer membrane"/>
    <property type="evidence" value="ECO:0007669"/>
    <property type="project" value="InterPro"/>
</dbReference>
<gene>
    <name evidence="9" type="ORF">K470DRAFT_273589</name>
</gene>
<dbReference type="SMART" id="SM00054">
    <property type="entry name" value="EFh"/>
    <property type="match status" value="2"/>
</dbReference>
<dbReference type="Gene3D" id="1.20.1600.10">
    <property type="entry name" value="Outer membrane efflux proteins (OEP)"/>
    <property type="match status" value="1"/>
</dbReference>
<keyword evidence="10" id="KW-1185">Reference proteome</keyword>
<dbReference type="PROSITE" id="PS50222">
    <property type="entry name" value="EF_HAND_2"/>
    <property type="match status" value="1"/>
</dbReference>
<dbReference type="GO" id="GO:0015562">
    <property type="term" value="F:efflux transmembrane transporter activity"/>
    <property type="evidence" value="ECO:0007669"/>
    <property type="project" value="InterPro"/>
</dbReference>
<keyword evidence="5" id="KW-0106">Calcium</keyword>